<dbReference type="InParanoid" id="A0A200PTT9"/>
<name>A0A200PTT9_MACCD</name>
<comment type="caution">
    <text evidence="2">The sequence shown here is derived from an EMBL/GenBank/DDBJ whole genome shotgun (WGS) entry which is preliminary data.</text>
</comment>
<evidence type="ECO:0000313" key="3">
    <source>
        <dbReference type="Proteomes" id="UP000195402"/>
    </source>
</evidence>
<dbReference type="Pfam" id="PF14009">
    <property type="entry name" value="PADRE"/>
    <property type="match status" value="1"/>
</dbReference>
<protein>
    <submittedName>
        <fullName evidence="2">Uncharacterized protein</fullName>
    </submittedName>
</protein>
<sequence length="328" mass="37881">MGCISISKENEVLKLVHPGGFVELHFGPVRAAEVMKKNPRHFVTRPDVFRFPWIVVRPESILKPGREFYIVPYRTIYLLLQAYQLQNQASTLRECRRRLQNQVSTLRRRSLPEHGDPDGSHEQQSQDEPRVDEKLQHQTHDQRSRRESPVQSYAGVTPKHQNRQRLLEESPVESWTEVTNRHHDPPSLHEESPAGSWDESKPTYKDRPRLHEHKWVESWAEATPTYQARLRLHEQIRIGSRVELTPTHQDPDQPNLKQQSPVSLEVPKIQGDDGLEKVTKLKSCLRTQGDCSRSSRSLRVTFVLPGKDEKGQSKKSGLSAWFPGNSIC</sequence>
<dbReference type="EMBL" id="MVGT01004040">
    <property type="protein sequence ID" value="OVA01606.1"/>
    <property type="molecule type" value="Genomic_DNA"/>
</dbReference>
<gene>
    <name evidence="2" type="ORF">BVC80_9073g39</name>
</gene>
<dbReference type="PANTHER" id="PTHR33052">
    <property type="entry name" value="DUF4228 DOMAIN PROTEIN-RELATED"/>
    <property type="match status" value="1"/>
</dbReference>
<dbReference type="Proteomes" id="UP000195402">
    <property type="component" value="Unassembled WGS sequence"/>
</dbReference>
<feature type="compositionally biased region" description="Basic and acidic residues" evidence="1">
    <location>
        <begin position="110"/>
        <end position="121"/>
    </location>
</feature>
<reference evidence="2 3" key="1">
    <citation type="journal article" date="2017" name="Mol. Plant">
        <title>The Genome of Medicinal Plant Macleaya cordata Provides New Insights into Benzylisoquinoline Alkaloids Metabolism.</title>
        <authorList>
            <person name="Liu X."/>
            <person name="Liu Y."/>
            <person name="Huang P."/>
            <person name="Ma Y."/>
            <person name="Qing Z."/>
            <person name="Tang Q."/>
            <person name="Cao H."/>
            <person name="Cheng P."/>
            <person name="Zheng Y."/>
            <person name="Yuan Z."/>
            <person name="Zhou Y."/>
            <person name="Liu J."/>
            <person name="Tang Z."/>
            <person name="Zhuo Y."/>
            <person name="Zhang Y."/>
            <person name="Yu L."/>
            <person name="Huang J."/>
            <person name="Yang P."/>
            <person name="Peng Q."/>
            <person name="Zhang J."/>
            <person name="Jiang W."/>
            <person name="Zhang Z."/>
            <person name="Lin K."/>
            <person name="Ro D.K."/>
            <person name="Chen X."/>
            <person name="Xiong X."/>
            <person name="Shang Y."/>
            <person name="Huang S."/>
            <person name="Zeng J."/>
        </authorList>
    </citation>
    <scope>NUCLEOTIDE SEQUENCE [LARGE SCALE GENOMIC DNA]</scope>
    <source>
        <strain evidence="3">cv. BLH2017</strain>
        <tissue evidence="2">Root</tissue>
    </source>
</reference>
<evidence type="ECO:0000313" key="2">
    <source>
        <dbReference type="EMBL" id="OVA01606.1"/>
    </source>
</evidence>
<feature type="compositionally biased region" description="Basic and acidic residues" evidence="1">
    <location>
        <begin position="127"/>
        <end position="148"/>
    </location>
</feature>
<feature type="compositionally biased region" description="Basic and acidic residues" evidence="1">
    <location>
        <begin position="179"/>
        <end position="205"/>
    </location>
</feature>
<proteinExistence type="predicted"/>
<organism evidence="2 3">
    <name type="scientific">Macleaya cordata</name>
    <name type="common">Five-seeded plume-poppy</name>
    <name type="synonym">Bocconia cordata</name>
    <dbReference type="NCBI Taxonomy" id="56857"/>
    <lineage>
        <taxon>Eukaryota</taxon>
        <taxon>Viridiplantae</taxon>
        <taxon>Streptophyta</taxon>
        <taxon>Embryophyta</taxon>
        <taxon>Tracheophyta</taxon>
        <taxon>Spermatophyta</taxon>
        <taxon>Magnoliopsida</taxon>
        <taxon>Ranunculales</taxon>
        <taxon>Papaveraceae</taxon>
        <taxon>Papaveroideae</taxon>
        <taxon>Macleaya</taxon>
    </lineage>
</organism>
<keyword evidence="3" id="KW-1185">Reference proteome</keyword>
<dbReference type="AlphaFoldDB" id="A0A200PTT9"/>
<accession>A0A200PTT9</accession>
<dbReference type="InterPro" id="IPR025322">
    <property type="entry name" value="PADRE_dom"/>
</dbReference>
<evidence type="ECO:0000256" key="1">
    <source>
        <dbReference type="SAM" id="MobiDB-lite"/>
    </source>
</evidence>
<dbReference type="OrthoDB" id="839271at2759"/>
<feature type="region of interest" description="Disordered" evidence="1">
    <location>
        <begin position="103"/>
        <end position="205"/>
    </location>
</feature>